<evidence type="ECO:0000313" key="1">
    <source>
        <dbReference type="EMBL" id="TVU42408.1"/>
    </source>
</evidence>
<feature type="non-terminal residue" evidence="1">
    <location>
        <position position="1"/>
    </location>
</feature>
<accession>A0A5J9W2J9</accession>
<name>A0A5J9W2J9_9POAL</name>
<organism evidence="1 2">
    <name type="scientific">Eragrostis curvula</name>
    <name type="common">weeping love grass</name>
    <dbReference type="NCBI Taxonomy" id="38414"/>
    <lineage>
        <taxon>Eukaryota</taxon>
        <taxon>Viridiplantae</taxon>
        <taxon>Streptophyta</taxon>
        <taxon>Embryophyta</taxon>
        <taxon>Tracheophyta</taxon>
        <taxon>Spermatophyta</taxon>
        <taxon>Magnoliopsida</taxon>
        <taxon>Liliopsida</taxon>
        <taxon>Poales</taxon>
        <taxon>Poaceae</taxon>
        <taxon>PACMAD clade</taxon>
        <taxon>Chloridoideae</taxon>
        <taxon>Eragrostideae</taxon>
        <taxon>Eragrostidinae</taxon>
        <taxon>Eragrostis</taxon>
    </lineage>
</organism>
<proteinExistence type="predicted"/>
<evidence type="ECO:0000313" key="2">
    <source>
        <dbReference type="Proteomes" id="UP000324897"/>
    </source>
</evidence>
<dbReference type="EMBL" id="RWGY01000005">
    <property type="protein sequence ID" value="TVU42408.1"/>
    <property type="molecule type" value="Genomic_DNA"/>
</dbReference>
<dbReference type="Proteomes" id="UP000324897">
    <property type="component" value="Unassembled WGS sequence"/>
</dbReference>
<keyword evidence="2" id="KW-1185">Reference proteome</keyword>
<sequence>MEARQFRRYAEGRADHEREVQEELATLNDLAALYHSRLRSHGIDPNSFSDEDEEEGEEILQQMNRHRKKNGFLCNPVIFRLCKGGEILSRHFAIWRMLFTDLKPEVCGLWTLCCTKDVHYPMKTTLDKIIEFSDFQNVLHGPLSMGFPLLITVKKQSSRVGRTKDRFCGGSSEKPNPSHNNNINLSPNLVVVHHNLFALVLAAVIHRWKVLICPVGHTWCGGEDNSI</sequence>
<reference evidence="1 2" key="1">
    <citation type="journal article" date="2019" name="Sci. Rep.">
        <title>A high-quality genome of Eragrostis curvula grass provides insights into Poaceae evolution and supports new strategies to enhance forage quality.</title>
        <authorList>
            <person name="Carballo J."/>
            <person name="Santos B.A.C.M."/>
            <person name="Zappacosta D."/>
            <person name="Garbus I."/>
            <person name="Selva J.P."/>
            <person name="Gallo C.A."/>
            <person name="Diaz A."/>
            <person name="Albertini E."/>
            <person name="Caccamo M."/>
            <person name="Echenique V."/>
        </authorList>
    </citation>
    <scope>NUCLEOTIDE SEQUENCE [LARGE SCALE GENOMIC DNA]</scope>
    <source>
        <strain evidence="2">cv. Victoria</strain>
        <tissue evidence="1">Leaf</tissue>
    </source>
</reference>
<comment type="caution">
    <text evidence="1">The sequence shown here is derived from an EMBL/GenBank/DDBJ whole genome shotgun (WGS) entry which is preliminary data.</text>
</comment>
<protein>
    <submittedName>
        <fullName evidence="1">Uncharacterized protein</fullName>
    </submittedName>
</protein>
<dbReference type="AlphaFoldDB" id="A0A5J9W2J9"/>
<dbReference type="Gramene" id="TVU42408">
    <property type="protein sequence ID" value="TVU42408"/>
    <property type="gene ID" value="EJB05_08811"/>
</dbReference>
<gene>
    <name evidence="1" type="ORF">EJB05_08811</name>
</gene>